<evidence type="ECO:0000256" key="7">
    <source>
        <dbReference type="ARBA" id="ARBA00023004"/>
    </source>
</evidence>
<keyword evidence="7" id="KW-0408">Iron</keyword>
<dbReference type="GO" id="GO:0050605">
    <property type="term" value="F:superoxide reductase activity"/>
    <property type="evidence" value="ECO:0007669"/>
    <property type="project" value="UniProtKB-EC"/>
</dbReference>
<dbReference type="PANTHER" id="PTHR36541:SF1">
    <property type="entry name" value="SUPEROXIDE REDUCTASE-RELATED"/>
    <property type="match status" value="1"/>
</dbReference>
<dbReference type="InterPro" id="IPR051233">
    <property type="entry name" value="Desulfoferrodoxin_SOR"/>
</dbReference>
<dbReference type="InterPro" id="IPR002742">
    <property type="entry name" value="Desulfoferrodoxin_Fe-bd_dom"/>
</dbReference>
<evidence type="ECO:0000313" key="14">
    <source>
        <dbReference type="Proteomes" id="UP000214689"/>
    </source>
</evidence>
<comment type="function">
    <text evidence="8">Catalyzes the one-electron reduction of superoxide anion radical to hydrogen peroxide at a nonheme ferrous iron center. Plays a fundamental role in case of oxidative stress via its superoxide detoxification activity.</text>
</comment>
<keyword evidence="5" id="KW-0479">Metal-binding</keyword>
<dbReference type="Pfam" id="PF06397">
    <property type="entry name" value="Desulfoferrod_N"/>
    <property type="match status" value="1"/>
</dbReference>
<evidence type="ECO:0000313" key="13">
    <source>
        <dbReference type="EMBL" id="ASS37166.1"/>
    </source>
</evidence>
<dbReference type="InterPro" id="IPR036073">
    <property type="entry name" value="Desulfoferrodoxin_Fe-bd_dom_sf"/>
</dbReference>
<keyword evidence="4" id="KW-0813">Transport</keyword>
<feature type="domain" description="Desulfoferrodoxin ferrous iron-binding" evidence="11">
    <location>
        <begin position="39"/>
        <end position="123"/>
    </location>
</feature>
<evidence type="ECO:0000256" key="4">
    <source>
        <dbReference type="ARBA" id="ARBA00022448"/>
    </source>
</evidence>
<evidence type="ECO:0000256" key="3">
    <source>
        <dbReference type="ARBA" id="ARBA00014839"/>
    </source>
</evidence>
<dbReference type="SUPFAM" id="SSF49367">
    <property type="entry name" value="Superoxide reductase-like"/>
    <property type="match status" value="1"/>
</dbReference>
<evidence type="ECO:0000256" key="2">
    <source>
        <dbReference type="ARBA" id="ARBA00012679"/>
    </source>
</evidence>
<sequence length="126" mass="14094">MKKLYKCNRCGSIVGKVFDGGGTLACCREEIEELVPKTADLATEKHVPVVERDGNLVKVTVGSTLHPMTEDHHIQFIILETDFGYQRKPLKANGDPVATFAVQDEEKIVAAYEYCNLHGFWVNELN</sequence>
<name>A0A223AQD8_9FIRM</name>
<dbReference type="SUPFAM" id="SSF57802">
    <property type="entry name" value="Rubredoxin-like"/>
    <property type="match status" value="1"/>
</dbReference>
<dbReference type="Proteomes" id="UP000214689">
    <property type="component" value="Chromosome"/>
</dbReference>
<reference evidence="14" key="1">
    <citation type="submission" date="2016-05" db="EMBL/GenBank/DDBJ databases">
        <authorList>
            <person name="Holder M.E."/>
            <person name="Ajami N.J."/>
            <person name="Petrosino J.F."/>
        </authorList>
    </citation>
    <scope>NUCLEOTIDE SEQUENCE [LARGE SCALE GENOMIC DNA]</scope>
    <source>
        <strain evidence="14">ATCC 700696</strain>
    </source>
</reference>
<dbReference type="InterPro" id="IPR004462">
    <property type="entry name" value="Desulfoferrodoxin_N"/>
</dbReference>
<feature type="domain" description="Desulfoferrodoxin N-terminal" evidence="12">
    <location>
        <begin position="4"/>
        <end position="32"/>
    </location>
</feature>
<dbReference type="Pfam" id="PF01880">
    <property type="entry name" value="Desulfoferrodox"/>
    <property type="match status" value="1"/>
</dbReference>
<organism evidence="13 14">
    <name type="scientific">Mogibacterium pumilum</name>
    <dbReference type="NCBI Taxonomy" id="86332"/>
    <lineage>
        <taxon>Bacteria</taxon>
        <taxon>Bacillati</taxon>
        <taxon>Bacillota</taxon>
        <taxon>Clostridia</taxon>
        <taxon>Peptostreptococcales</taxon>
        <taxon>Anaerovoracaceae</taxon>
        <taxon>Mogibacterium</taxon>
    </lineage>
</organism>
<evidence type="ECO:0000259" key="11">
    <source>
        <dbReference type="Pfam" id="PF01880"/>
    </source>
</evidence>
<accession>A0A223AQD8</accession>
<dbReference type="AlphaFoldDB" id="A0A223AQD8"/>
<evidence type="ECO:0000256" key="1">
    <source>
        <dbReference type="ARBA" id="ARBA00005941"/>
    </source>
</evidence>
<proteinExistence type="inferred from homology"/>
<dbReference type="EC" id="1.15.1.2" evidence="2"/>
<evidence type="ECO:0000259" key="12">
    <source>
        <dbReference type="Pfam" id="PF06397"/>
    </source>
</evidence>
<evidence type="ECO:0000256" key="8">
    <source>
        <dbReference type="ARBA" id="ARBA00024690"/>
    </source>
</evidence>
<gene>
    <name evidence="13" type="ORF">AXF17_00855</name>
</gene>
<dbReference type="OrthoDB" id="9814936at2"/>
<dbReference type="GO" id="GO:0005506">
    <property type="term" value="F:iron ion binding"/>
    <property type="evidence" value="ECO:0007669"/>
    <property type="project" value="InterPro"/>
</dbReference>
<evidence type="ECO:0000256" key="6">
    <source>
        <dbReference type="ARBA" id="ARBA00022982"/>
    </source>
</evidence>
<dbReference type="NCBIfam" id="TIGR00332">
    <property type="entry name" value="neela_ferrous"/>
    <property type="match status" value="1"/>
</dbReference>
<comment type="similarity">
    <text evidence="1">Belongs to the desulfoferrodoxin family.</text>
</comment>
<dbReference type="RefSeq" id="WP_094233382.1">
    <property type="nucleotide sequence ID" value="NZ_CP016199.1"/>
</dbReference>
<keyword evidence="14" id="KW-1185">Reference proteome</keyword>
<protein>
    <recommendedName>
        <fullName evidence="3">Desulfoferrodoxin</fullName>
        <ecNumber evidence="2">1.15.1.2</ecNumber>
    </recommendedName>
    <alternativeName>
        <fullName evidence="9">Superoxide reductase</fullName>
    </alternativeName>
</protein>
<dbReference type="EMBL" id="CP016199">
    <property type="protein sequence ID" value="ASS37166.1"/>
    <property type="molecule type" value="Genomic_DNA"/>
</dbReference>
<keyword evidence="6" id="KW-0249">Electron transport</keyword>
<evidence type="ECO:0000256" key="9">
    <source>
        <dbReference type="ARBA" id="ARBA00031398"/>
    </source>
</evidence>
<evidence type="ECO:0000256" key="10">
    <source>
        <dbReference type="ARBA" id="ARBA00047448"/>
    </source>
</evidence>
<evidence type="ECO:0000256" key="5">
    <source>
        <dbReference type="ARBA" id="ARBA00022723"/>
    </source>
</evidence>
<dbReference type="Gene3D" id="2.60.40.730">
    <property type="entry name" value="SOR catalytic domain"/>
    <property type="match status" value="1"/>
</dbReference>
<comment type="catalytic activity">
    <reaction evidence="10">
        <text>reduced [rubredoxin] + superoxide + 2 H(+) = oxidized [rubredoxin] + H2O2</text>
        <dbReference type="Rhea" id="RHEA:21324"/>
        <dbReference type="Rhea" id="RHEA-COMP:10302"/>
        <dbReference type="Rhea" id="RHEA-COMP:10303"/>
        <dbReference type="ChEBI" id="CHEBI:15378"/>
        <dbReference type="ChEBI" id="CHEBI:16240"/>
        <dbReference type="ChEBI" id="CHEBI:18421"/>
        <dbReference type="ChEBI" id="CHEBI:29033"/>
        <dbReference type="ChEBI" id="CHEBI:29034"/>
        <dbReference type="EC" id="1.15.1.2"/>
    </reaction>
</comment>
<dbReference type="PANTHER" id="PTHR36541">
    <property type="entry name" value="SUPEROXIDE REDUCTASE-RELATED"/>
    <property type="match status" value="1"/>
</dbReference>